<dbReference type="NCBIfam" id="NF001220">
    <property type="entry name" value="PRK00194.1"/>
    <property type="match status" value="1"/>
</dbReference>
<dbReference type="OrthoDB" id="9803078at2"/>
<dbReference type="Proteomes" id="UP000594975">
    <property type="component" value="Chromosome"/>
</dbReference>
<evidence type="ECO:0000313" key="8">
    <source>
        <dbReference type="Proteomes" id="UP000595221"/>
    </source>
</evidence>
<dbReference type="EMBL" id="CP066078">
    <property type="protein sequence ID" value="QQC60161.1"/>
    <property type="molecule type" value="Genomic_DNA"/>
</dbReference>
<dbReference type="KEGG" id="rkr:I6G21_05975"/>
<reference evidence="3 6" key="1">
    <citation type="submission" date="2016-10" db="EMBL/GenBank/DDBJ databases">
        <title>Draft genome sequence of strain LCT isolated from the Shenzhou X spacecraft of China.</title>
        <authorList>
            <person name="Huang B."/>
        </authorList>
    </citation>
    <scope>NUCLEOTIDE SEQUENCE [LARGE SCALE GENOMIC DNA]</scope>
    <source>
        <strain evidence="3 6">LCT-H5</strain>
    </source>
</reference>
<dbReference type="Gene3D" id="3.30.70.260">
    <property type="match status" value="1"/>
</dbReference>
<dbReference type="EMBL" id="CP065738">
    <property type="protein sequence ID" value="QPT52883.1"/>
    <property type="molecule type" value="Genomic_DNA"/>
</dbReference>
<dbReference type="RefSeq" id="WP_058730281.1">
    <property type="nucleotide sequence ID" value="NZ_CP065738.1"/>
</dbReference>
<dbReference type="AlphaFoldDB" id="A0A147EA82"/>
<organism evidence="3 6">
    <name type="scientific">Rothia kristinae</name>
    <dbReference type="NCBI Taxonomy" id="37923"/>
    <lineage>
        <taxon>Bacteria</taxon>
        <taxon>Bacillati</taxon>
        <taxon>Actinomycetota</taxon>
        <taxon>Actinomycetes</taxon>
        <taxon>Micrococcales</taxon>
        <taxon>Micrococcaceae</taxon>
        <taxon>Rothia</taxon>
    </lineage>
</organism>
<evidence type="ECO:0000313" key="5">
    <source>
        <dbReference type="EMBL" id="QQC60161.1"/>
    </source>
</evidence>
<name>A0A147EA82_9MICC</name>
<dbReference type="Pfam" id="PF13740">
    <property type="entry name" value="ACT_6"/>
    <property type="match status" value="1"/>
</dbReference>
<dbReference type="InterPro" id="IPR050990">
    <property type="entry name" value="UPF0237/GcvR_regulator"/>
</dbReference>
<evidence type="ECO:0000256" key="1">
    <source>
        <dbReference type="HAMAP-Rule" id="MF_01054"/>
    </source>
</evidence>
<protein>
    <recommendedName>
        <fullName evidence="1">UPF0237 protein BK826_05480</fullName>
    </recommendedName>
</protein>
<dbReference type="PANTHER" id="PTHR34875">
    <property type="entry name" value="UPF0237 PROTEIN MJ1558"/>
    <property type="match status" value="1"/>
</dbReference>
<accession>A0A147EA82</accession>
<dbReference type="Proteomes" id="UP000179540">
    <property type="component" value="Unassembled WGS sequence"/>
</dbReference>
<dbReference type="InterPro" id="IPR045865">
    <property type="entry name" value="ACT-like_dom_sf"/>
</dbReference>
<feature type="domain" description="ACT" evidence="2">
    <location>
        <begin position="4"/>
        <end position="82"/>
    </location>
</feature>
<proteinExistence type="inferred from homology"/>
<reference evidence="7 8" key="2">
    <citation type="submission" date="2020-12" db="EMBL/GenBank/DDBJ databases">
        <title>FDA dAtabase for Regulatory Grade micrObial Sequences (FDA-ARGOS): Supporting development and validation of Infectious Disease Dx tests.</title>
        <authorList>
            <person name="Sproer C."/>
            <person name="Gronow S."/>
            <person name="Severitt S."/>
            <person name="Schroder I."/>
            <person name="Tallon L."/>
            <person name="Sadzewicz L."/>
            <person name="Zhao X."/>
            <person name="Boylan J."/>
            <person name="Ott S."/>
            <person name="Bowen H."/>
            <person name="Vavikolanu K."/>
            <person name="Mehta A."/>
            <person name="Aluvathingal J."/>
            <person name="Nadendla S."/>
            <person name="Lowell S."/>
            <person name="Myers T."/>
            <person name="Yan Y."/>
            <person name="Sichtig H."/>
        </authorList>
    </citation>
    <scope>NUCLEOTIDE SEQUENCE [LARGE SCALE GENOMIC DNA]</scope>
    <source>
        <strain evidence="5 8">FDAARGOS_1001</strain>
        <strain evidence="4 7">FDAARGOS_864</strain>
    </source>
</reference>
<evidence type="ECO:0000313" key="6">
    <source>
        <dbReference type="Proteomes" id="UP000179540"/>
    </source>
</evidence>
<evidence type="ECO:0000313" key="3">
    <source>
        <dbReference type="EMBL" id="OIJ35819.1"/>
    </source>
</evidence>
<evidence type="ECO:0000313" key="4">
    <source>
        <dbReference type="EMBL" id="QPT52883.1"/>
    </source>
</evidence>
<sequence>MKIILTVTGPDRVGIIAAVATRLAALEVNILNVSQTLMDGYFTMIMQGSFDDAAGSIEAIQEDMAAVQEQMGVIVRIQSEAIFDAMHQL</sequence>
<comment type="similarity">
    <text evidence="1">Belongs to the UPF0237 family.</text>
</comment>
<evidence type="ECO:0000313" key="7">
    <source>
        <dbReference type="Proteomes" id="UP000594975"/>
    </source>
</evidence>
<dbReference type="PROSITE" id="PS51671">
    <property type="entry name" value="ACT"/>
    <property type="match status" value="1"/>
</dbReference>
<dbReference type="SUPFAM" id="SSF55021">
    <property type="entry name" value="ACT-like"/>
    <property type="match status" value="1"/>
</dbReference>
<gene>
    <name evidence="3" type="ORF">BK826_05480</name>
    <name evidence="4" type="ORF">I6G21_05975</name>
    <name evidence="5" type="ORF">I6H58_04335</name>
</gene>
<dbReference type="STRING" id="37923.BK826_05480"/>
<dbReference type="PANTHER" id="PTHR34875:SF6">
    <property type="entry name" value="UPF0237 PROTEIN MJ1558"/>
    <property type="match status" value="1"/>
</dbReference>
<dbReference type="GeneID" id="61262923"/>
<dbReference type="InterPro" id="IPR002912">
    <property type="entry name" value="ACT_dom"/>
</dbReference>
<dbReference type="Proteomes" id="UP000595221">
    <property type="component" value="Chromosome"/>
</dbReference>
<dbReference type="HAMAP" id="MF_01054">
    <property type="entry name" value="UPF0237"/>
    <property type="match status" value="1"/>
</dbReference>
<dbReference type="PATRIC" id="fig|37923.10.peg.1448"/>
<dbReference type="CDD" id="cd04872">
    <property type="entry name" value="ACT_1ZPV"/>
    <property type="match status" value="1"/>
</dbReference>
<evidence type="ECO:0000259" key="2">
    <source>
        <dbReference type="PROSITE" id="PS51671"/>
    </source>
</evidence>
<dbReference type="InterPro" id="IPR022986">
    <property type="entry name" value="UPF0237_ACT"/>
</dbReference>
<dbReference type="EMBL" id="MODZ01000006">
    <property type="protein sequence ID" value="OIJ35819.1"/>
    <property type="molecule type" value="Genomic_DNA"/>
</dbReference>